<evidence type="ECO:0000313" key="1">
    <source>
        <dbReference type="EMBL" id="KAG0577758.1"/>
    </source>
</evidence>
<sequence length="102" mass="11413">MSEVDYRKDVVGSIFRLSPSDLHNGSCRNVNIGYDRMCEIDNLEFKYVERLPSGGCKLIDKSKWLGEIVAVATICAILYHFQAATPKGIEIVVADNANKYDI</sequence>
<proteinExistence type="predicted"/>
<comment type="caution">
    <text evidence="1">The sequence shown here is derived from an EMBL/GenBank/DDBJ whole genome shotgun (WGS) entry which is preliminary data.</text>
</comment>
<name>A0A8T0I5C5_CERPU</name>
<dbReference type="Proteomes" id="UP000822688">
    <property type="component" value="Chromosome 5"/>
</dbReference>
<reference evidence="1" key="1">
    <citation type="submission" date="2020-06" db="EMBL/GenBank/DDBJ databases">
        <title>WGS assembly of Ceratodon purpureus strain R40.</title>
        <authorList>
            <person name="Carey S.B."/>
            <person name="Jenkins J."/>
            <person name="Shu S."/>
            <person name="Lovell J.T."/>
            <person name="Sreedasyam A."/>
            <person name="Maumus F."/>
            <person name="Tiley G.P."/>
            <person name="Fernandez-Pozo N."/>
            <person name="Barry K."/>
            <person name="Chen C."/>
            <person name="Wang M."/>
            <person name="Lipzen A."/>
            <person name="Daum C."/>
            <person name="Saski C.A."/>
            <person name="Payton A.C."/>
            <person name="Mcbreen J.C."/>
            <person name="Conrad R.E."/>
            <person name="Kollar L.M."/>
            <person name="Olsson S."/>
            <person name="Huttunen S."/>
            <person name="Landis J.B."/>
            <person name="Wickett N.J."/>
            <person name="Johnson M.G."/>
            <person name="Rensing S.A."/>
            <person name="Grimwood J."/>
            <person name="Schmutz J."/>
            <person name="Mcdaniel S.F."/>
        </authorList>
    </citation>
    <scope>NUCLEOTIDE SEQUENCE</scope>
    <source>
        <strain evidence="1">R40</strain>
    </source>
</reference>
<organism evidence="1 2">
    <name type="scientific">Ceratodon purpureus</name>
    <name type="common">Fire moss</name>
    <name type="synonym">Dicranum purpureum</name>
    <dbReference type="NCBI Taxonomy" id="3225"/>
    <lineage>
        <taxon>Eukaryota</taxon>
        <taxon>Viridiplantae</taxon>
        <taxon>Streptophyta</taxon>
        <taxon>Embryophyta</taxon>
        <taxon>Bryophyta</taxon>
        <taxon>Bryophytina</taxon>
        <taxon>Bryopsida</taxon>
        <taxon>Dicranidae</taxon>
        <taxon>Pseudoditrichales</taxon>
        <taxon>Ditrichaceae</taxon>
        <taxon>Ceratodon</taxon>
    </lineage>
</organism>
<keyword evidence="2" id="KW-1185">Reference proteome</keyword>
<dbReference type="AlphaFoldDB" id="A0A8T0I5C5"/>
<accession>A0A8T0I5C5</accession>
<gene>
    <name evidence="1" type="ORF">KC19_5G179200</name>
</gene>
<dbReference type="EMBL" id="CM026425">
    <property type="protein sequence ID" value="KAG0577758.1"/>
    <property type="molecule type" value="Genomic_DNA"/>
</dbReference>
<evidence type="ECO:0000313" key="2">
    <source>
        <dbReference type="Proteomes" id="UP000822688"/>
    </source>
</evidence>
<protein>
    <submittedName>
        <fullName evidence="1">Uncharacterized protein</fullName>
    </submittedName>
</protein>